<protein>
    <submittedName>
        <fullName evidence="1">3191_t:CDS:1</fullName>
    </submittedName>
</protein>
<evidence type="ECO:0000313" key="1">
    <source>
        <dbReference type="EMBL" id="CAG8680215.1"/>
    </source>
</evidence>
<name>A0ACA9P1D9_9GLOM</name>
<organism evidence="1 2">
    <name type="scientific">Acaulospora colombiana</name>
    <dbReference type="NCBI Taxonomy" id="27376"/>
    <lineage>
        <taxon>Eukaryota</taxon>
        <taxon>Fungi</taxon>
        <taxon>Fungi incertae sedis</taxon>
        <taxon>Mucoromycota</taxon>
        <taxon>Glomeromycotina</taxon>
        <taxon>Glomeromycetes</taxon>
        <taxon>Diversisporales</taxon>
        <taxon>Acaulosporaceae</taxon>
        <taxon>Acaulospora</taxon>
    </lineage>
</organism>
<evidence type="ECO:0000313" key="2">
    <source>
        <dbReference type="Proteomes" id="UP000789525"/>
    </source>
</evidence>
<keyword evidence="2" id="KW-1185">Reference proteome</keyword>
<reference evidence="1" key="1">
    <citation type="submission" date="2021-06" db="EMBL/GenBank/DDBJ databases">
        <authorList>
            <person name="Kallberg Y."/>
            <person name="Tangrot J."/>
            <person name="Rosling A."/>
        </authorList>
    </citation>
    <scope>NUCLEOTIDE SEQUENCE</scope>
    <source>
        <strain evidence="1">CL356</strain>
    </source>
</reference>
<feature type="non-terminal residue" evidence="1">
    <location>
        <position position="1"/>
    </location>
</feature>
<dbReference type="Proteomes" id="UP000789525">
    <property type="component" value="Unassembled WGS sequence"/>
</dbReference>
<accession>A0ACA9P1D9</accession>
<dbReference type="EMBL" id="CAJVPT010026630">
    <property type="protein sequence ID" value="CAG8680215.1"/>
    <property type="molecule type" value="Genomic_DNA"/>
</dbReference>
<sequence>EMLARRVCRRWILESGTLIWVGGGVRPLQPPPQRGLSSIGWVVVTHQDEPELNFVSIKSLATSSRPASSPSLGCNTGSMRGELIHLHPRVSRLMMRFDQARLRVPFLESASNTWKANADKFLQPGSSGVSHRVEQ</sequence>
<proteinExistence type="predicted"/>
<gene>
    <name evidence="1" type="ORF">ACOLOM_LOCUS9305</name>
</gene>
<comment type="caution">
    <text evidence="1">The sequence shown here is derived from an EMBL/GenBank/DDBJ whole genome shotgun (WGS) entry which is preliminary data.</text>
</comment>